<dbReference type="InterPro" id="IPR014144">
    <property type="entry name" value="LigD_PE_domain"/>
</dbReference>
<proteinExistence type="predicted"/>
<sequence length="133" mass="14841">MPRFAILEHDWPTRHWDLLLEDGDVLKAWRLLAEPVPGSSVAAEPNFDHRRLYLDYEGPLSGDRGSVMRWDWGEFEWREPTEVTVHGQKLVGTIRLHHGATGWVCEVLAVLAVSASGGRQPPDSEGTSQESGG</sequence>
<dbReference type="EMBL" id="CP042425">
    <property type="protein sequence ID" value="QEL14905.1"/>
    <property type="molecule type" value="Genomic_DNA"/>
</dbReference>
<protein>
    <recommendedName>
        <fullName evidence="1">DNA ligase D 3'-phosphoesterase domain-containing protein</fullName>
    </recommendedName>
</protein>
<evidence type="ECO:0000313" key="3">
    <source>
        <dbReference type="Proteomes" id="UP000324974"/>
    </source>
</evidence>
<dbReference type="AlphaFoldDB" id="A0A5C1A8R9"/>
<name>A0A5C1A8R9_9BACT</name>
<reference evidence="3" key="1">
    <citation type="submission" date="2019-08" db="EMBL/GenBank/DDBJ databases">
        <title>Limnoglobus roseus gen. nov., sp. nov., a novel freshwater planctomycete with a giant genome from the family Gemmataceae.</title>
        <authorList>
            <person name="Kulichevskaya I.S."/>
            <person name="Naumoff D.G."/>
            <person name="Miroshnikov K."/>
            <person name="Ivanova A."/>
            <person name="Philippov D.A."/>
            <person name="Hakobyan A."/>
            <person name="Rijpstra I.C."/>
            <person name="Sinninghe Damste J.S."/>
            <person name="Liesack W."/>
            <person name="Dedysh S.N."/>
        </authorList>
    </citation>
    <scope>NUCLEOTIDE SEQUENCE [LARGE SCALE GENOMIC DNA]</scope>
    <source>
        <strain evidence="3">PX52</strain>
    </source>
</reference>
<keyword evidence="3" id="KW-1185">Reference proteome</keyword>
<evidence type="ECO:0000259" key="1">
    <source>
        <dbReference type="Pfam" id="PF13298"/>
    </source>
</evidence>
<dbReference type="Pfam" id="PF13298">
    <property type="entry name" value="LigD_N"/>
    <property type="match status" value="1"/>
</dbReference>
<dbReference type="KEGG" id="lrs:PX52LOC_01806"/>
<dbReference type="OrthoDB" id="288736at2"/>
<dbReference type="RefSeq" id="WP_149109763.1">
    <property type="nucleotide sequence ID" value="NZ_CP042425.1"/>
</dbReference>
<feature type="domain" description="DNA ligase D 3'-phosphoesterase" evidence="1">
    <location>
        <begin position="8"/>
        <end position="90"/>
    </location>
</feature>
<dbReference type="Proteomes" id="UP000324974">
    <property type="component" value="Chromosome"/>
</dbReference>
<gene>
    <name evidence="2" type="ORF">PX52LOC_01806</name>
</gene>
<accession>A0A5C1A8R9</accession>
<organism evidence="2 3">
    <name type="scientific">Limnoglobus roseus</name>
    <dbReference type="NCBI Taxonomy" id="2598579"/>
    <lineage>
        <taxon>Bacteria</taxon>
        <taxon>Pseudomonadati</taxon>
        <taxon>Planctomycetota</taxon>
        <taxon>Planctomycetia</taxon>
        <taxon>Gemmatales</taxon>
        <taxon>Gemmataceae</taxon>
        <taxon>Limnoglobus</taxon>
    </lineage>
</organism>
<evidence type="ECO:0000313" key="2">
    <source>
        <dbReference type="EMBL" id="QEL14905.1"/>
    </source>
</evidence>